<evidence type="ECO:0000259" key="1">
    <source>
        <dbReference type="SMART" id="SM00746"/>
    </source>
</evidence>
<dbReference type="InterPro" id="IPR027051">
    <property type="entry name" value="XdhC_Rossmann_dom"/>
</dbReference>
<accession>A0A0E4CLL5</accession>
<name>A0A0E4CLL5_MYCLN</name>
<dbReference type="AlphaFoldDB" id="A0A0E4CLL5"/>
<gene>
    <name evidence="2" type="ORF">BN1232_00795</name>
</gene>
<proteinExistence type="predicted"/>
<organism evidence="2 3">
    <name type="scientific">Mycobacterium lentiflavum</name>
    <dbReference type="NCBI Taxonomy" id="141349"/>
    <lineage>
        <taxon>Bacteria</taxon>
        <taxon>Bacillati</taxon>
        <taxon>Actinomycetota</taxon>
        <taxon>Actinomycetes</taxon>
        <taxon>Mycobacteriales</taxon>
        <taxon>Mycobacteriaceae</taxon>
        <taxon>Mycobacterium</taxon>
        <taxon>Mycobacterium simiae complex</taxon>
    </lineage>
</organism>
<dbReference type="InterPro" id="IPR011017">
    <property type="entry name" value="TRASH_dom"/>
</dbReference>
<dbReference type="Gene3D" id="3.40.50.720">
    <property type="entry name" value="NAD(P)-binding Rossmann-like Domain"/>
    <property type="match status" value="1"/>
</dbReference>
<dbReference type="InterPro" id="IPR052698">
    <property type="entry name" value="MoCofactor_Util/Proc"/>
</dbReference>
<reference evidence="2 3" key="1">
    <citation type="submission" date="2015-03" db="EMBL/GenBank/DDBJ databases">
        <authorList>
            <person name="Urmite Genomes"/>
        </authorList>
    </citation>
    <scope>NUCLEOTIDE SEQUENCE [LARGE SCALE GENOMIC DNA]</scope>
    <source>
        <strain evidence="2 3">CSUR P1491</strain>
    </source>
</reference>
<dbReference type="PANTHER" id="PTHR30388:SF4">
    <property type="entry name" value="MOLYBDENUM COFACTOR INSERTION CHAPERONE PAOD"/>
    <property type="match status" value="1"/>
</dbReference>
<dbReference type="InterPro" id="IPR003777">
    <property type="entry name" value="XdhC_CoxI"/>
</dbReference>
<dbReference type="Proteomes" id="UP000199251">
    <property type="component" value="Unassembled WGS sequence"/>
</dbReference>
<dbReference type="Pfam" id="PF02625">
    <property type="entry name" value="XdhC_CoxI"/>
    <property type="match status" value="1"/>
</dbReference>
<evidence type="ECO:0000313" key="2">
    <source>
        <dbReference type="EMBL" id="CQD04883.1"/>
    </source>
</evidence>
<dbReference type="EMBL" id="CTEE01000001">
    <property type="protein sequence ID" value="CQD04883.1"/>
    <property type="molecule type" value="Genomic_DNA"/>
</dbReference>
<dbReference type="SMART" id="SM00746">
    <property type="entry name" value="TRASH"/>
    <property type="match status" value="1"/>
</dbReference>
<sequence>MRRHLPRAGERSGAIEQMKISERAQELLAARTPFVHATVVRAQPPTSAYPGDEAILLADGTIEGFVGGQCAQNSVRKAALGVLQAGESVLLRVLPDGDVHFPEAAGSCVVVNPCLSGGALEIFLTPQLPAPLIRIYGATPIADALIDVCGVLGYDALREVPNDTDLSDTTAVVIASHGGPEAEIIRAALDNSVGYIGLVASKVRGESILNDLELCEAQRARIHTPVGLRIGAKTPAEIAVSIAAELIAAVREGGLTRLTVPVTSAPAEAVDPVCGMAVPIGPDAQHLELEGTDYWFCCPGCRSAFAAGKGAQ</sequence>
<dbReference type="Pfam" id="PF13478">
    <property type="entry name" value="XdhC_C"/>
    <property type="match status" value="1"/>
</dbReference>
<dbReference type="STRING" id="141349.BN1232_00795"/>
<feature type="domain" description="TRASH" evidence="1">
    <location>
        <begin position="271"/>
        <end position="309"/>
    </location>
</feature>
<evidence type="ECO:0000313" key="3">
    <source>
        <dbReference type="Proteomes" id="UP000199251"/>
    </source>
</evidence>
<dbReference type="PANTHER" id="PTHR30388">
    <property type="entry name" value="ALDEHYDE OXIDOREDUCTASE MOLYBDENUM COFACTOR ASSEMBLY PROTEIN"/>
    <property type="match status" value="1"/>
</dbReference>
<protein>
    <submittedName>
        <fullName evidence="2">Carbon monoxide dehydrogenase F protein</fullName>
    </submittedName>
</protein>